<dbReference type="Gene3D" id="3.40.309.10">
    <property type="entry name" value="Aldehyde Dehydrogenase, Chain A, domain 2"/>
    <property type="match status" value="1"/>
</dbReference>
<evidence type="ECO:0000259" key="4">
    <source>
        <dbReference type="Pfam" id="PF00171"/>
    </source>
</evidence>
<evidence type="ECO:0000313" key="5">
    <source>
        <dbReference type="EMBL" id="MDN4120546.1"/>
    </source>
</evidence>
<feature type="active site" evidence="2">
    <location>
        <position position="247"/>
    </location>
</feature>
<keyword evidence="6" id="KW-1185">Reference proteome</keyword>
<organism evidence="5 6">
    <name type="scientific">Alcaligenes endophyticus</name>
    <dbReference type="NCBI Taxonomy" id="1929088"/>
    <lineage>
        <taxon>Bacteria</taxon>
        <taxon>Pseudomonadati</taxon>
        <taxon>Pseudomonadota</taxon>
        <taxon>Betaproteobacteria</taxon>
        <taxon>Burkholderiales</taxon>
        <taxon>Alcaligenaceae</taxon>
        <taxon>Alcaligenes</taxon>
    </lineage>
</organism>
<protein>
    <submittedName>
        <fullName evidence="5">Aldehyde dehydrogenase family protein</fullName>
    </submittedName>
</protein>
<dbReference type="Pfam" id="PF00171">
    <property type="entry name" value="Aldedh"/>
    <property type="match status" value="1"/>
</dbReference>
<gene>
    <name evidence="5" type="ORF">LMS43_04515</name>
</gene>
<comment type="similarity">
    <text evidence="3">Belongs to the aldehyde dehydrogenase family.</text>
</comment>
<evidence type="ECO:0000256" key="2">
    <source>
        <dbReference type="PROSITE-ProRule" id="PRU10007"/>
    </source>
</evidence>
<dbReference type="InterPro" id="IPR015590">
    <property type="entry name" value="Aldehyde_DH_dom"/>
</dbReference>
<feature type="domain" description="Aldehyde dehydrogenase" evidence="4">
    <location>
        <begin position="16"/>
        <end position="472"/>
    </location>
</feature>
<dbReference type="InterPro" id="IPR016162">
    <property type="entry name" value="Ald_DH_N"/>
</dbReference>
<proteinExistence type="inferred from homology"/>
<dbReference type="CDD" id="cd07109">
    <property type="entry name" value="ALDH_AAS00426"/>
    <property type="match status" value="1"/>
</dbReference>
<dbReference type="EMBL" id="JAJHNU010000001">
    <property type="protein sequence ID" value="MDN4120546.1"/>
    <property type="molecule type" value="Genomic_DNA"/>
</dbReference>
<dbReference type="Proteomes" id="UP001168613">
    <property type="component" value="Unassembled WGS sequence"/>
</dbReference>
<dbReference type="Gene3D" id="3.40.605.10">
    <property type="entry name" value="Aldehyde Dehydrogenase, Chain A, domain 1"/>
    <property type="match status" value="1"/>
</dbReference>
<sequence length="478" mass="50890">MELRNWLDGKSLGAESGQTWPVVDPSNGERYARLARSSEVDINWAVAAARRALSGPWGDMSSAARSQLLFRCARLLSDAREELARIESRDTGKPLKQAQADATALARYFEFYAGAVDKLHGQTIPISSSMTALTLREPLGVTAHIVPWNYPMQIFGRSVAASLAVGNCAVVKPAEDASLSILRVAEILHEAGLPAGVLNICTGLGAEAGAALAGHPDINHLSFTGSPVTGRVVAELAARNFVPVTLELGGKSPQIVFSDADLDAAIPAIMNGIIQNAGQTCSAGSRVLIQRAVYNDVIERLAEQFQALRVGPAIENLDCGPLISERQRDRVAAYLALAEKDGIRLVAQGRLLSTAPRGGYYQVPSLLADVPADHVLAQEEIFGPVLCAWSFSDEAEALRLANGTPYSLVAGIWTRDGARQLRLARRLRAGQVFINNYGAAGGVELPFGGSGESGIGREKGFEALYAFTGLKTLAIKHD</sequence>
<reference evidence="5" key="1">
    <citation type="submission" date="2021-11" db="EMBL/GenBank/DDBJ databases">
        <title>Draft genome sequence of Alcaligenes endophyticus type strain CCUG 75668T.</title>
        <authorList>
            <person name="Salva-Serra F."/>
            <person name="Duran R.E."/>
            <person name="Seeger M."/>
            <person name="Moore E.R.B."/>
            <person name="Jaen-Luchoro D."/>
        </authorList>
    </citation>
    <scope>NUCLEOTIDE SEQUENCE</scope>
    <source>
        <strain evidence="5">CCUG 75668</strain>
    </source>
</reference>
<dbReference type="RefSeq" id="WP_266122148.1">
    <property type="nucleotide sequence ID" value="NZ_JAJHNU010000001.1"/>
</dbReference>
<evidence type="ECO:0000256" key="1">
    <source>
        <dbReference type="ARBA" id="ARBA00023002"/>
    </source>
</evidence>
<comment type="caution">
    <text evidence="5">The sequence shown here is derived from an EMBL/GenBank/DDBJ whole genome shotgun (WGS) entry which is preliminary data.</text>
</comment>
<dbReference type="InterPro" id="IPR029510">
    <property type="entry name" value="Ald_DH_CS_GLU"/>
</dbReference>
<dbReference type="InterPro" id="IPR016161">
    <property type="entry name" value="Ald_DH/histidinol_DH"/>
</dbReference>
<keyword evidence="1 3" id="KW-0560">Oxidoreductase</keyword>
<accession>A0ABT8EGY4</accession>
<evidence type="ECO:0000313" key="6">
    <source>
        <dbReference type="Proteomes" id="UP001168613"/>
    </source>
</evidence>
<dbReference type="InterPro" id="IPR016163">
    <property type="entry name" value="Ald_DH_C"/>
</dbReference>
<evidence type="ECO:0000256" key="3">
    <source>
        <dbReference type="RuleBase" id="RU003345"/>
    </source>
</evidence>
<dbReference type="PANTHER" id="PTHR11699">
    <property type="entry name" value="ALDEHYDE DEHYDROGENASE-RELATED"/>
    <property type="match status" value="1"/>
</dbReference>
<dbReference type="SUPFAM" id="SSF53720">
    <property type="entry name" value="ALDH-like"/>
    <property type="match status" value="1"/>
</dbReference>
<dbReference type="PROSITE" id="PS00687">
    <property type="entry name" value="ALDEHYDE_DEHYDR_GLU"/>
    <property type="match status" value="1"/>
</dbReference>
<name>A0ABT8EGY4_9BURK</name>